<evidence type="ECO:0000313" key="2">
    <source>
        <dbReference type="EMBL" id="QJA51792.1"/>
    </source>
</evidence>
<reference evidence="2" key="1">
    <citation type="submission" date="2020-03" db="EMBL/GenBank/DDBJ databases">
        <title>The deep terrestrial virosphere.</title>
        <authorList>
            <person name="Holmfeldt K."/>
            <person name="Nilsson E."/>
            <person name="Simone D."/>
            <person name="Lopez-Fernandez M."/>
            <person name="Wu X."/>
            <person name="de Brujin I."/>
            <person name="Lundin D."/>
            <person name="Andersson A."/>
            <person name="Bertilsson S."/>
            <person name="Dopson M."/>
        </authorList>
    </citation>
    <scope>NUCLEOTIDE SEQUENCE</scope>
    <source>
        <strain evidence="2">TM448A02298</strain>
        <strain evidence="3">TM448B01259</strain>
    </source>
</reference>
<dbReference type="EMBL" id="MT144288">
    <property type="protein sequence ID" value="QJA51792.1"/>
    <property type="molecule type" value="Genomic_DNA"/>
</dbReference>
<dbReference type="EMBL" id="MT144725">
    <property type="protein sequence ID" value="QJH98283.1"/>
    <property type="molecule type" value="Genomic_DNA"/>
</dbReference>
<feature type="coiled-coil region" evidence="1">
    <location>
        <begin position="79"/>
        <end position="106"/>
    </location>
</feature>
<sequence length="110" mass="13280">MFKTHQQKLKKMLHWLRTRGWFDFNIGELKVEEILPHIVGKKLLDIFEEKEIETTSYWPKETNEFWNMFQPVKKYIESIVGIKKAIETLEKRQERLEAEIALKFIKEGGK</sequence>
<proteinExistence type="predicted"/>
<dbReference type="AlphaFoldDB" id="A0A6H1ZWE9"/>
<protein>
    <submittedName>
        <fullName evidence="2">Uncharacterized protein</fullName>
    </submittedName>
</protein>
<gene>
    <name evidence="2" type="ORF">TM448A02298_0016</name>
    <name evidence="3" type="ORF">TM448B01259_0004</name>
</gene>
<evidence type="ECO:0000256" key="1">
    <source>
        <dbReference type="SAM" id="Coils"/>
    </source>
</evidence>
<organism evidence="2">
    <name type="scientific">viral metagenome</name>
    <dbReference type="NCBI Taxonomy" id="1070528"/>
    <lineage>
        <taxon>unclassified sequences</taxon>
        <taxon>metagenomes</taxon>
        <taxon>organismal metagenomes</taxon>
    </lineage>
</organism>
<evidence type="ECO:0000313" key="3">
    <source>
        <dbReference type="EMBL" id="QJH98283.1"/>
    </source>
</evidence>
<name>A0A6H1ZWE9_9ZZZZ</name>
<keyword evidence="1" id="KW-0175">Coiled coil</keyword>
<accession>A0A6H1ZWE9</accession>